<organism evidence="1 2">
    <name type="scientific">Burkholderia cepacia</name>
    <name type="common">Pseudomonas cepacia</name>
    <dbReference type="NCBI Taxonomy" id="292"/>
    <lineage>
        <taxon>Bacteria</taxon>
        <taxon>Pseudomonadati</taxon>
        <taxon>Pseudomonadota</taxon>
        <taxon>Betaproteobacteria</taxon>
        <taxon>Burkholderiales</taxon>
        <taxon>Burkholderiaceae</taxon>
        <taxon>Burkholderia</taxon>
        <taxon>Burkholderia cepacia complex</taxon>
    </lineage>
</organism>
<dbReference type="AlphaFoldDB" id="A0AAX2RQQ1"/>
<accession>A0AAX2RQQ1</accession>
<dbReference type="Proteomes" id="UP000298234">
    <property type="component" value="Unassembled WGS sequence"/>
</dbReference>
<evidence type="ECO:0000313" key="2">
    <source>
        <dbReference type="Proteomes" id="UP000298234"/>
    </source>
</evidence>
<name>A0AAX2RQQ1_BURCE</name>
<sequence>MPTEQRQAYVAGVLDAARTVSTIPRVNELYGACLAGMTIGQATSIVDVRAKHPDPVDRDMMPVIVHNALMVDCTRRGVKVVQ</sequence>
<gene>
    <name evidence="1" type="ORF">E3D37_16290</name>
</gene>
<proteinExistence type="predicted"/>
<evidence type="ECO:0000313" key="1">
    <source>
        <dbReference type="EMBL" id="TEU47563.1"/>
    </source>
</evidence>
<dbReference type="EMBL" id="SNSQ01000016">
    <property type="protein sequence ID" value="TEU47563.1"/>
    <property type="molecule type" value="Genomic_DNA"/>
</dbReference>
<protein>
    <submittedName>
        <fullName evidence="1">Uncharacterized protein</fullName>
    </submittedName>
</protein>
<dbReference type="RefSeq" id="WP_134256295.1">
    <property type="nucleotide sequence ID" value="NZ_SNSG01000013.1"/>
</dbReference>
<reference evidence="1 2" key="1">
    <citation type="submission" date="2019-03" db="EMBL/GenBank/DDBJ databases">
        <title>Burkholderia cepacia outbreak.</title>
        <authorList>
            <person name="Farzana R."/>
            <person name="Walsh T.R."/>
        </authorList>
    </citation>
    <scope>NUCLEOTIDE SEQUENCE [LARGE SCALE GENOMIC DNA]</scope>
    <source>
        <strain evidence="2">d13</strain>
    </source>
</reference>
<comment type="caution">
    <text evidence="1">The sequence shown here is derived from an EMBL/GenBank/DDBJ whole genome shotgun (WGS) entry which is preliminary data.</text>
</comment>